<evidence type="ECO:0000313" key="9">
    <source>
        <dbReference type="EMBL" id="MFD2260417.1"/>
    </source>
</evidence>
<evidence type="ECO:0000256" key="3">
    <source>
        <dbReference type="ARBA" id="ARBA00022723"/>
    </source>
</evidence>
<feature type="domain" description="Cytochrome c" evidence="8">
    <location>
        <begin position="222"/>
        <end position="385"/>
    </location>
</feature>
<accession>A0ABW5DH59</accession>
<organism evidence="9 10">
    <name type="scientific">Chelativorans composti</name>
    <dbReference type="NCBI Taxonomy" id="768533"/>
    <lineage>
        <taxon>Bacteria</taxon>
        <taxon>Pseudomonadati</taxon>
        <taxon>Pseudomonadota</taxon>
        <taxon>Alphaproteobacteria</taxon>
        <taxon>Hyphomicrobiales</taxon>
        <taxon>Phyllobacteriaceae</taxon>
        <taxon>Chelativorans</taxon>
    </lineage>
</organism>
<evidence type="ECO:0000259" key="8">
    <source>
        <dbReference type="PROSITE" id="PS51007"/>
    </source>
</evidence>
<comment type="subcellular location">
    <subcellularLocation>
        <location evidence="1">Cell envelope</location>
    </subcellularLocation>
</comment>
<sequence length="405" mass="45126">MLQANPALFAARFVTLLPVGALAALALFAGLGNHAPARESDASDLAGLGKQLFFDTELSFNRTQSCATCHDPDHAFADPREGAAGRAVSQGDDGKSYTDRNAPTLTYAALTPAFHVDSKGRYKGGQFWDGRANDLVDLMAQPILNPAEMAMPDRETVIERLRSNPGYVRQFTELFGEGALDDVDRGFHNMSRALAAYLETPEFMPFDSKYDRWKRGEEKLTPQEEFGYVVFITWNCHLCHMVQKQGVTERETFTSYEYHNIGIPLNPAARAASGKGEGYVDVGLAARPGVNDPKQAGKFRVPTLRNVAVTGPYMHNGIFEDLRTAVLFYNVYTSRLPQSRINPETGEEWGNPEVPVNLSLAELRQGLMLNDERVDALVAFMETLTDRRYEPLLERQKRERKARAL</sequence>
<keyword evidence="10" id="KW-1185">Reference proteome</keyword>
<evidence type="ECO:0000256" key="1">
    <source>
        <dbReference type="ARBA" id="ARBA00004196"/>
    </source>
</evidence>
<dbReference type="Pfam" id="PF03150">
    <property type="entry name" value="CCP_MauG"/>
    <property type="match status" value="1"/>
</dbReference>
<reference evidence="10" key="1">
    <citation type="journal article" date="2019" name="Int. J. Syst. Evol. Microbiol.">
        <title>The Global Catalogue of Microorganisms (GCM) 10K type strain sequencing project: providing services to taxonomists for standard genome sequencing and annotation.</title>
        <authorList>
            <consortium name="The Broad Institute Genomics Platform"/>
            <consortium name="The Broad Institute Genome Sequencing Center for Infectious Disease"/>
            <person name="Wu L."/>
            <person name="Ma J."/>
        </authorList>
    </citation>
    <scope>NUCLEOTIDE SEQUENCE [LARGE SCALE GENOMIC DNA]</scope>
    <source>
        <strain evidence="10">KCTC 23707</strain>
    </source>
</reference>
<evidence type="ECO:0000256" key="2">
    <source>
        <dbReference type="ARBA" id="ARBA00022617"/>
    </source>
</evidence>
<dbReference type="InterPro" id="IPR036909">
    <property type="entry name" value="Cyt_c-like_dom_sf"/>
</dbReference>
<dbReference type="Gene3D" id="1.10.760.10">
    <property type="entry name" value="Cytochrome c-like domain"/>
    <property type="match status" value="2"/>
</dbReference>
<dbReference type="InterPro" id="IPR051395">
    <property type="entry name" value="Cytochrome_c_Peroxidase/MauG"/>
</dbReference>
<evidence type="ECO:0000256" key="4">
    <source>
        <dbReference type="ARBA" id="ARBA00022729"/>
    </source>
</evidence>
<keyword evidence="9" id="KW-0575">Peroxidase</keyword>
<name>A0ABW5DH59_9HYPH</name>
<gene>
    <name evidence="9" type="ORF">ACFSMZ_11655</name>
</gene>
<dbReference type="InterPro" id="IPR009056">
    <property type="entry name" value="Cyt_c-like_dom"/>
</dbReference>
<keyword evidence="3 7" id="KW-0479">Metal-binding</keyword>
<comment type="caution">
    <text evidence="9">The sequence shown here is derived from an EMBL/GenBank/DDBJ whole genome shotgun (WGS) entry which is preliminary data.</text>
</comment>
<evidence type="ECO:0000256" key="7">
    <source>
        <dbReference type="PROSITE-ProRule" id="PRU00433"/>
    </source>
</evidence>
<dbReference type="RefSeq" id="WP_165278512.1">
    <property type="nucleotide sequence ID" value="NZ_BAABGS010000021.1"/>
</dbReference>
<keyword evidence="5" id="KW-0560">Oxidoreductase</keyword>
<dbReference type="PROSITE" id="PS51007">
    <property type="entry name" value="CYTC"/>
    <property type="match status" value="2"/>
</dbReference>
<keyword evidence="4" id="KW-0732">Signal</keyword>
<keyword evidence="2 7" id="KW-0349">Heme</keyword>
<proteinExistence type="predicted"/>
<evidence type="ECO:0000256" key="5">
    <source>
        <dbReference type="ARBA" id="ARBA00023002"/>
    </source>
</evidence>
<dbReference type="Proteomes" id="UP001597373">
    <property type="component" value="Unassembled WGS sequence"/>
</dbReference>
<dbReference type="PANTHER" id="PTHR30600:SF10">
    <property type="entry name" value="BLL6722 PROTEIN"/>
    <property type="match status" value="1"/>
</dbReference>
<dbReference type="SUPFAM" id="SSF46626">
    <property type="entry name" value="Cytochrome c"/>
    <property type="match status" value="2"/>
</dbReference>
<dbReference type="PANTHER" id="PTHR30600">
    <property type="entry name" value="CYTOCHROME C PEROXIDASE-RELATED"/>
    <property type="match status" value="1"/>
</dbReference>
<dbReference type="EMBL" id="JBHUIR010000038">
    <property type="protein sequence ID" value="MFD2260417.1"/>
    <property type="molecule type" value="Genomic_DNA"/>
</dbReference>
<dbReference type="InterPro" id="IPR004852">
    <property type="entry name" value="Di-haem_cyt_c_peroxidsae"/>
</dbReference>
<evidence type="ECO:0000256" key="6">
    <source>
        <dbReference type="ARBA" id="ARBA00023004"/>
    </source>
</evidence>
<feature type="domain" description="Cytochrome c" evidence="8">
    <location>
        <begin position="44"/>
        <end position="191"/>
    </location>
</feature>
<protein>
    <submittedName>
        <fullName evidence="9">Cytochrome-c peroxidase</fullName>
    </submittedName>
</protein>
<keyword evidence="6 7" id="KW-0408">Iron</keyword>
<evidence type="ECO:0000313" key="10">
    <source>
        <dbReference type="Proteomes" id="UP001597373"/>
    </source>
</evidence>
<dbReference type="GO" id="GO:0004601">
    <property type="term" value="F:peroxidase activity"/>
    <property type="evidence" value="ECO:0007669"/>
    <property type="project" value="UniProtKB-KW"/>
</dbReference>